<protein>
    <submittedName>
        <fullName evidence="1">Uncharacterized protein</fullName>
    </submittedName>
</protein>
<gene>
    <name evidence="1" type="ORF">VP01_735g3</name>
</gene>
<dbReference type="AlphaFoldDB" id="A0A0L6UCQ9"/>
<dbReference type="Proteomes" id="UP000037035">
    <property type="component" value="Unassembled WGS sequence"/>
</dbReference>
<evidence type="ECO:0000313" key="1">
    <source>
        <dbReference type="EMBL" id="KNZ46321.1"/>
    </source>
</evidence>
<proteinExistence type="predicted"/>
<organism evidence="1 2">
    <name type="scientific">Puccinia sorghi</name>
    <dbReference type="NCBI Taxonomy" id="27349"/>
    <lineage>
        <taxon>Eukaryota</taxon>
        <taxon>Fungi</taxon>
        <taxon>Dikarya</taxon>
        <taxon>Basidiomycota</taxon>
        <taxon>Pucciniomycotina</taxon>
        <taxon>Pucciniomycetes</taxon>
        <taxon>Pucciniales</taxon>
        <taxon>Pucciniaceae</taxon>
        <taxon>Puccinia</taxon>
    </lineage>
</organism>
<accession>A0A0L6UCQ9</accession>
<evidence type="ECO:0000313" key="2">
    <source>
        <dbReference type="Proteomes" id="UP000037035"/>
    </source>
</evidence>
<keyword evidence="2" id="KW-1185">Reference proteome</keyword>
<name>A0A0L6UCQ9_9BASI</name>
<dbReference type="VEuPathDB" id="FungiDB:VP01_735g3"/>
<comment type="caution">
    <text evidence="1">The sequence shown here is derived from an EMBL/GenBank/DDBJ whole genome shotgun (WGS) entry which is preliminary data.</text>
</comment>
<dbReference type="EMBL" id="LAVV01012783">
    <property type="protein sequence ID" value="KNZ46321.1"/>
    <property type="molecule type" value="Genomic_DNA"/>
</dbReference>
<reference evidence="1 2" key="1">
    <citation type="submission" date="2015-08" db="EMBL/GenBank/DDBJ databases">
        <title>Next Generation Sequencing and Analysis of the Genome of Puccinia sorghi L Schw, the Causal Agent of Maize Common Rust.</title>
        <authorList>
            <person name="Rochi L."/>
            <person name="Burguener G."/>
            <person name="Darino M."/>
            <person name="Turjanski A."/>
            <person name="Kreff E."/>
            <person name="Dieguez M.J."/>
            <person name="Sacco F."/>
        </authorList>
    </citation>
    <scope>NUCLEOTIDE SEQUENCE [LARGE SCALE GENOMIC DNA]</scope>
    <source>
        <strain evidence="1 2">RO10H11247</strain>
    </source>
</reference>
<sequence>MDIQHEKTNAAFSKGLFVTCLDTRWLKCVLPNIKYLCFYWLLQVKSFNSINSTLQKKIHPCSCTRWKALHNRTCEVVRHPANYDPCGSPPSLTNEEVNFLLVLFMPFLSSVSANHAIKLEQYILASVQQSMHNTQLMLRPSQANSWYLQASFFFHLLHNYKIS</sequence>